<dbReference type="EMBL" id="JADKGK010000014">
    <property type="protein sequence ID" value="MBL0003746.1"/>
    <property type="molecule type" value="Genomic_DNA"/>
</dbReference>
<accession>A0A9D7T905</accession>
<evidence type="ECO:0000313" key="1">
    <source>
        <dbReference type="EMBL" id="MBL0003746.1"/>
    </source>
</evidence>
<dbReference type="AlphaFoldDB" id="A0A9D7T905"/>
<gene>
    <name evidence="1" type="ORF">IPP00_07050</name>
</gene>
<name>A0A9D7T905_9MICO</name>
<proteinExistence type="predicted"/>
<dbReference type="Proteomes" id="UP000886632">
    <property type="component" value="Unassembled WGS sequence"/>
</dbReference>
<organism evidence="1 2">
    <name type="scientific">Candidatus Phosphoribacter hodrii</name>
    <dbReference type="NCBI Taxonomy" id="2953743"/>
    <lineage>
        <taxon>Bacteria</taxon>
        <taxon>Bacillati</taxon>
        <taxon>Actinomycetota</taxon>
        <taxon>Actinomycetes</taxon>
        <taxon>Micrococcales</taxon>
        <taxon>Dermatophilaceae</taxon>
        <taxon>Candidatus Phosphoribacter</taxon>
    </lineage>
</organism>
<comment type="caution">
    <text evidence="1">The sequence shown here is derived from an EMBL/GenBank/DDBJ whole genome shotgun (WGS) entry which is preliminary data.</text>
</comment>
<evidence type="ECO:0000313" key="2">
    <source>
        <dbReference type="Proteomes" id="UP000886632"/>
    </source>
</evidence>
<sequence>MVTSIHGQLADWPALADDEWSTLLLGNGLSMNLWPGFGYKSLYAARESEFRSEIQL</sequence>
<protein>
    <submittedName>
        <fullName evidence="1">Uncharacterized protein</fullName>
    </submittedName>
</protein>
<reference evidence="1" key="1">
    <citation type="submission" date="2020-10" db="EMBL/GenBank/DDBJ databases">
        <title>Connecting structure to function with the recovery of over 1000 high-quality activated sludge metagenome-assembled genomes encoding full-length rRNA genes using long-read sequencing.</title>
        <authorList>
            <person name="Singleton C.M."/>
            <person name="Petriglieri F."/>
            <person name="Kristensen J.M."/>
            <person name="Kirkegaard R.H."/>
            <person name="Michaelsen T.Y."/>
            <person name="Andersen M.H."/>
            <person name="Karst S.M."/>
            <person name="Dueholm M.S."/>
            <person name="Nielsen P.H."/>
            <person name="Albertsen M."/>
        </authorList>
    </citation>
    <scope>NUCLEOTIDE SEQUENCE</scope>
    <source>
        <strain evidence="1">Ribe_18-Q3-R11-54_MAXAC.001</strain>
    </source>
</reference>